<feature type="transmembrane region" description="Helical" evidence="9">
    <location>
        <begin position="399"/>
        <end position="420"/>
    </location>
</feature>
<dbReference type="InterPro" id="IPR003915">
    <property type="entry name" value="PKD_2"/>
</dbReference>
<organism evidence="12 14">
    <name type="scientific">Rotaria sordida</name>
    <dbReference type="NCBI Taxonomy" id="392033"/>
    <lineage>
        <taxon>Eukaryota</taxon>
        <taxon>Metazoa</taxon>
        <taxon>Spiralia</taxon>
        <taxon>Gnathifera</taxon>
        <taxon>Rotifera</taxon>
        <taxon>Eurotatoria</taxon>
        <taxon>Bdelloidea</taxon>
        <taxon>Philodinida</taxon>
        <taxon>Philodinidae</taxon>
        <taxon>Rotaria</taxon>
    </lineage>
</organism>
<evidence type="ECO:0000313" key="14">
    <source>
        <dbReference type="Proteomes" id="UP000663854"/>
    </source>
</evidence>
<comment type="caution">
    <text evidence="12">The sequence shown here is derived from an EMBL/GenBank/DDBJ whole genome shotgun (WGS) entry which is preliminary data.</text>
</comment>
<dbReference type="GO" id="GO:0016020">
    <property type="term" value="C:membrane"/>
    <property type="evidence" value="ECO:0007669"/>
    <property type="project" value="UniProtKB-SubCell"/>
</dbReference>
<dbReference type="Pfam" id="PF20519">
    <property type="entry name" value="Polycystin_dom"/>
    <property type="match status" value="1"/>
</dbReference>
<evidence type="ECO:0000313" key="13">
    <source>
        <dbReference type="EMBL" id="CAF1451210.1"/>
    </source>
</evidence>
<dbReference type="EMBL" id="CAJNOL010002022">
    <property type="protein sequence ID" value="CAF1451210.1"/>
    <property type="molecule type" value="Genomic_DNA"/>
</dbReference>
<feature type="disulfide bond" evidence="7">
    <location>
        <begin position="154"/>
        <end position="167"/>
    </location>
</feature>
<evidence type="ECO:0000256" key="2">
    <source>
        <dbReference type="ARBA" id="ARBA00007200"/>
    </source>
</evidence>
<gene>
    <name evidence="13" type="ORF">JXQ802_LOCUS37605</name>
    <name evidence="12" type="ORF">PYM288_LOCUS24137</name>
</gene>
<evidence type="ECO:0000256" key="5">
    <source>
        <dbReference type="ARBA" id="ARBA00023136"/>
    </source>
</evidence>
<sequence length="638" mass="75830">MLKEDRSSFILQGFEPSTVRLKRKLRLILNKNLRRDKISDKNVTLSEFIFYSAFFVIIIIITIINHISQDAFNADRCIRRLLVNKLQLDTVTKTHEFWQYLDRFNEELYSNVIKWKESTNNSKEQFNHQILLSNENFILGIPRLRQIRVDDTHCQIIKDLSVRSINCYAPYHKSKEYRNKFTTITGSQYEYTSSKITAALQLSNAYGPYDTGGFIYYFRPTKDLNDKAIINLKNNAWLDLSTRAIFIELIYFNPNIELLTSINIVFEFLTTALKCLSISKNDIFKELIYFIETQINRIDLQAYITAAILIRLLRYLPHFSNLIANLLDVFYKSIRNSLGFLFLFFLIFMSFVIFATFHYGDELYEFHTFALTSYTLIRCTLGQFEYDRAYRVSPIWTPIFYMIYVCVIFFVLLNLLVAVVNEAYVLGKQEQKQIEDDLQEEYIHGSYNEGLSAFHRSRRPILQAAFIRQINYFLNLFFNKSFDINDNTEIRTDDYNDDDDEISLDEKQNIIIEKLQKILLNDGYNKNIIEKFLQRLLLNNDDDDDIFLFQMEENKTLKILYDEFKIFNNQYERLVQDWQKTAMNTREMILINTVDIEQASIMKQHLDSLNQRIKKFENLIPKVLENIVELYINRFSTD</sequence>
<dbReference type="PANTHER" id="PTHR10877:SF183">
    <property type="entry name" value="AT14535P-RELATED"/>
    <property type="match status" value="1"/>
</dbReference>
<keyword evidence="15" id="KW-1185">Reference proteome</keyword>
<evidence type="ECO:0000256" key="1">
    <source>
        <dbReference type="ARBA" id="ARBA00004141"/>
    </source>
</evidence>
<comment type="subcellular location">
    <subcellularLocation>
        <location evidence="1">Membrane</location>
        <topology evidence="1">Multi-pass membrane protein</topology>
    </subcellularLocation>
</comment>
<feature type="transmembrane region" description="Helical" evidence="9">
    <location>
        <begin position="338"/>
        <end position="359"/>
    </location>
</feature>
<evidence type="ECO:0000313" key="12">
    <source>
        <dbReference type="EMBL" id="CAF1187174.1"/>
    </source>
</evidence>
<dbReference type="PANTHER" id="PTHR10877">
    <property type="entry name" value="POLYCYSTIN FAMILY MEMBER"/>
    <property type="match status" value="1"/>
</dbReference>
<dbReference type="Gene3D" id="1.10.287.70">
    <property type="match status" value="1"/>
</dbReference>
<dbReference type="Pfam" id="PF08016">
    <property type="entry name" value="PKD_channel"/>
    <property type="match status" value="1"/>
</dbReference>
<keyword evidence="3 9" id="KW-0812">Transmembrane</keyword>
<name>A0A814VEW7_9BILA</name>
<evidence type="ECO:0000256" key="7">
    <source>
        <dbReference type="PIRSR" id="PIRSR603915-2"/>
    </source>
</evidence>
<evidence type="ECO:0000259" key="11">
    <source>
        <dbReference type="Pfam" id="PF20519"/>
    </source>
</evidence>
<evidence type="ECO:0000256" key="4">
    <source>
        <dbReference type="ARBA" id="ARBA00022989"/>
    </source>
</evidence>
<dbReference type="GO" id="GO:0005262">
    <property type="term" value="F:calcium channel activity"/>
    <property type="evidence" value="ECO:0007669"/>
    <property type="project" value="TreeGrafter"/>
</dbReference>
<dbReference type="InterPro" id="IPR046791">
    <property type="entry name" value="Polycystin_dom"/>
</dbReference>
<proteinExistence type="inferred from homology"/>
<accession>A0A814VEW7</accession>
<comment type="similarity">
    <text evidence="2">Belongs to the polycystin family.</text>
</comment>
<dbReference type="InterPro" id="IPR051223">
    <property type="entry name" value="Polycystin"/>
</dbReference>
<dbReference type="Proteomes" id="UP000663854">
    <property type="component" value="Unassembled WGS sequence"/>
</dbReference>
<evidence type="ECO:0008006" key="16">
    <source>
        <dbReference type="Google" id="ProtNLM"/>
    </source>
</evidence>
<feature type="transmembrane region" description="Helical" evidence="9">
    <location>
        <begin position="48"/>
        <end position="67"/>
    </location>
</feature>
<feature type="coiled-coil region" evidence="8">
    <location>
        <begin position="599"/>
        <end position="626"/>
    </location>
</feature>
<evidence type="ECO:0000256" key="6">
    <source>
        <dbReference type="ARBA" id="ARBA00023180"/>
    </source>
</evidence>
<evidence type="ECO:0000256" key="9">
    <source>
        <dbReference type="SAM" id="Phobius"/>
    </source>
</evidence>
<dbReference type="AlphaFoldDB" id="A0A814VEW7"/>
<evidence type="ECO:0000256" key="3">
    <source>
        <dbReference type="ARBA" id="ARBA00022692"/>
    </source>
</evidence>
<dbReference type="GO" id="GO:0050982">
    <property type="term" value="P:detection of mechanical stimulus"/>
    <property type="evidence" value="ECO:0007669"/>
    <property type="project" value="TreeGrafter"/>
</dbReference>
<keyword evidence="4 9" id="KW-1133">Transmembrane helix</keyword>
<evidence type="ECO:0000256" key="8">
    <source>
        <dbReference type="SAM" id="Coils"/>
    </source>
</evidence>
<keyword evidence="6" id="KW-0325">Glycoprotein</keyword>
<reference evidence="12" key="1">
    <citation type="submission" date="2021-02" db="EMBL/GenBank/DDBJ databases">
        <authorList>
            <person name="Nowell W R."/>
        </authorList>
    </citation>
    <scope>NUCLEOTIDE SEQUENCE</scope>
</reference>
<keyword evidence="8" id="KW-0175">Coiled coil</keyword>
<dbReference type="EMBL" id="CAJNOH010001186">
    <property type="protein sequence ID" value="CAF1187174.1"/>
    <property type="molecule type" value="Genomic_DNA"/>
</dbReference>
<keyword evidence="5 9" id="KW-0472">Membrane</keyword>
<feature type="domain" description="Polycystin cation channel PKD1/PKD2" evidence="10">
    <location>
        <begin position="288"/>
        <end position="425"/>
    </location>
</feature>
<feature type="domain" description="Polycystin" evidence="11">
    <location>
        <begin position="88"/>
        <end position="271"/>
    </location>
</feature>
<dbReference type="GO" id="GO:0005509">
    <property type="term" value="F:calcium ion binding"/>
    <property type="evidence" value="ECO:0007669"/>
    <property type="project" value="InterPro"/>
</dbReference>
<dbReference type="Proteomes" id="UP000663870">
    <property type="component" value="Unassembled WGS sequence"/>
</dbReference>
<dbReference type="InterPro" id="IPR013122">
    <property type="entry name" value="PKD1_2_channel"/>
</dbReference>
<evidence type="ECO:0000259" key="10">
    <source>
        <dbReference type="Pfam" id="PF08016"/>
    </source>
</evidence>
<evidence type="ECO:0000313" key="15">
    <source>
        <dbReference type="Proteomes" id="UP000663870"/>
    </source>
</evidence>
<dbReference type="PRINTS" id="PR01433">
    <property type="entry name" value="POLYCYSTIN2"/>
</dbReference>
<protein>
    <recommendedName>
        <fullName evidence="16">Polycystin cation channel PKD1/PKD2 domain-containing protein</fullName>
    </recommendedName>
</protein>